<evidence type="ECO:0008006" key="2">
    <source>
        <dbReference type="Google" id="ProtNLM"/>
    </source>
</evidence>
<protein>
    <recommendedName>
        <fullName evidence="2">HYR domain-containing protein</fullName>
    </recommendedName>
</protein>
<name>X1GL22_9ZZZZ</name>
<evidence type="ECO:0000313" key="1">
    <source>
        <dbReference type="EMBL" id="GAH58601.1"/>
    </source>
</evidence>
<dbReference type="AlphaFoldDB" id="X1GL22"/>
<comment type="caution">
    <text evidence="1">The sequence shown here is derived from an EMBL/GenBank/DDBJ whole genome shotgun (WGS) entry which is preliminary data.</text>
</comment>
<proteinExistence type="predicted"/>
<feature type="non-terminal residue" evidence="1">
    <location>
        <position position="1"/>
    </location>
</feature>
<feature type="non-terminal residue" evidence="1">
    <location>
        <position position="274"/>
    </location>
</feature>
<dbReference type="EMBL" id="BARU01025240">
    <property type="protein sequence ID" value="GAH58601.1"/>
    <property type="molecule type" value="Genomic_DNA"/>
</dbReference>
<gene>
    <name evidence="1" type="ORF">S03H2_40684</name>
</gene>
<sequence>TWYSLDGGVNFLFSGLTGTINQTEWDKFGEGDLTITFYANDSAGNIGSAGVLIYKDINIPQIIINTPLANEFFGSTAPNFDISIIEPNLHSSWYTLDGGLTNITFIGLTGTINQTEWNNVGEGAITITFYANDTTGNIGHADVTIYKDSIDPQIVINAPLHEENFGTIAPNFDIAITELNLDSTWYNIEGGLNITFSGLTGTINQTEWEKIGDGGFYITFYANDSAGNIGSTWVLIVKDTSIPQITIYTPLENGFFGINAPDFNIDIEESNLNS</sequence>
<organism evidence="1">
    <name type="scientific">marine sediment metagenome</name>
    <dbReference type="NCBI Taxonomy" id="412755"/>
    <lineage>
        <taxon>unclassified sequences</taxon>
        <taxon>metagenomes</taxon>
        <taxon>ecological metagenomes</taxon>
    </lineage>
</organism>
<reference evidence="1" key="1">
    <citation type="journal article" date="2014" name="Front. Microbiol.">
        <title>High frequency of phylogenetically diverse reductive dehalogenase-homologous genes in deep subseafloor sedimentary metagenomes.</title>
        <authorList>
            <person name="Kawai M."/>
            <person name="Futagami T."/>
            <person name="Toyoda A."/>
            <person name="Takaki Y."/>
            <person name="Nishi S."/>
            <person name="Hori S."/>
            <person name="Arai W."/>
            <person name="Tsubouchi T."/>
            <person name="Morono Y."/>
            <person name="Uchiyama I."/>
            <person name="Ito T."/>
            <person name="Fujiyama A."/>
            <person name="Inagaki F."/>
            <person name="Takami H."/>
        </authorList>
    </citation>
    <scope>NUCLEOTIDE SEQUENCE</scope>
    <source>
        <strain evidence="1">Expedition CK06-06</strain>
    </source>
</reference>
<accession>X1GL22</accession>